<evidence type="ECO:0000256" key="2">
    <source>
        <dbReference type="ARBA" id="ARBA00023235"/>
    </source>
</evidence>
<dbReference type="EMBL" id="WMIB01000001">
    <property type="protein sequence ID" value="MTH51954.1"/>
    <property type="molecule type" value="Genomic_DNA"/>
</dbReference>
<dbReference type="UniPathway" id="UPA00115">
    <property type="reaction ID" value="UER00412"/>
</dbReference>
<proteinExistence type="inferred from homology"/>
<evidence type="ECO:0000313" key="5">
    <source>
        <dbReference type="Proteomes" id="UP000434639"/>
    </source>
</evidence>
<keyword evidence="5" id="KW-1185">Reference proteome</keyword>
<protein>
    <recommendedName>
        <fullName evidence="3">Ribose-5-phosphate isomerase A</fullName>
        <ecNumber evidence="3">5.3.1.6</ecNumber>
    </recommendedName>
    <alternativeName>
        <fullName evidence="3">Phosphoriboisomerase A</fullName>
        <shortName evidence="3">PRI</shortName>
    </alternativeName>
</protein>
<dbReference type="Gene3D" id="3.30.70.260">
    <property type="match status" value="1"/>
</dbReference>
<sequence length="224" mass="24089">MIEKKQAGEYAVRYIKEGMTIGLGTGSTVAYTIEKIGALVQQGLSIKGVATSVETEKKAAEFGIPLISFNEAEKIDLTIDGADEIDPQFNGIKGGGGALFREKLVALASDQVLWVADHAKLVQRIGNVPLPVEAASFGWMHTGKLLQDLNLKPVLRKTGEGHPYYTDNGNVIFDLNTGPVENPEAMAAEIIQIPGVIEHGLFLRHPDTVITGVNGSVVIRDRQS</sequence>
<feature type="binding site" evidence="3">
    <location>
        <begin position="25"/>
        <end position="28"/>
    </location>
    <ligand>
        <name>substrate</name>
    </ligand>
</feature>
<comment type="similarity">
    <text evidence="3">Belongs to the ribose 5-phosphate isomerase family.</text>
</comment>
<dbReference type="RefSeq" id="WP_155110507.1">
    <property type="nucleotide sequence ID" value="NZ_WMIB01000001.1"/>
</dbReference>
<keyword evidence="2 3" id="KW-0413">Isomerase</keyword>
<dbReference type="Gene3D" id="3.40.50.1360">
    <property type="match status" value="1"/>
</dbReference>
<dbReference type="PANTHER" id="PTHR43748:SF3">
    <property type="entry name" value="RIBOSE-5-PHOSPHATE ISOMERASE 3, CHLOROPLASTIC-RELATED"/>
    <property type="match status" value="1"/>
</dbReference>
<dbReference type="NCBIfam" id="NF001924">
    <property type="entry name" value="PRK00702.1"/>
    <property type="match status" value="1"/>
</dbReference>
<dbReference type="InterPro" id="IPR037171">
    <property type="entry name" value="NagB/RpiA_transferase-like"/>
</dbReference>
<evidence type="ECO:0000256" key="1">
    <source>
        <dbReference type="ARBA" id="ARBA00001713"/>
    </source>
</evidence>
<feature type="binding site" evidence="3">
    <location>
        <begin position="93"/>
        <end position="96"/>
    </location>
    <ligand>
        <name>substrate</name>
    </ligand>
</feature>
<evidence type="ECO:0000256" key="3">
    <source>
        <dbReference type="HAMAP-Rule" id="MF_00170"/>
    </source>
</evidence>
<feature type="binding site" evidence="3">
    <location>
        <begin position="80"/>
        <end position="83"/>
    </location>
    <ligand>
        <name>substrate</name>
    </ligand>
</feature>
<comment type="function">
    <text evidence="3">Catalyzes the reversible conversion of ribose-5-phosphate to ribulose 5-phosphate.</text>
</comment>
<dbReference type="NCBIfam" id="TIGR00021">
    <property type="entry name" value="rpiA"/>
    <property type="match status" value="1"/>
</dbReference>
<comment type="caution">
    <text evidence="4">The sequence shown here is derived from an EMBL/GenBank/DDBJ whole genome shotgun (WGS) entry which is preliminary data.</text>
</comment>
<feature type="active site" description="Proton acceptor" evidence="3">
    <location>
        <position position="102"/>
    </location>
</feature>
<dbReference type="HAMAP" id="MF_00170">
    <property type="entry name" value="Rib_5P_isom_A"/>
    <property type="match status" value="1"/>
</dbReference>
<dbReference type="FunFam" id="3.40.50.1360:FF:000001">
    <property type="entry name" value="Ribose-5-phosphate isomerase A"/>
    <property type="match status" value="1"/>
</dbReference>
<comment type="pathway">
    <text evidence="3">Carbohydrate degradation; pentose phosphate pathway; D-ribose 5-phosphate from D-ribulose 5-phosphate (non-oxidative stage): step 1/1.</text>
</comment>
<gene>
    <name evidence="3 4" type="primary">rpiA</name>
    <name evidence="4" type="ORF">GKZ89_00940</name>
</gene>
<dbReference type="InterPro" id="IPR050262">
    <property type="entry name" value="Ribose-5P_isomerase"/>
</dbReference>
<dbReference type="InterPro" id="IPR020672">
    <property type="entry name" value="Ribose5P_isomerase_typA_subgr"/>
</dbReference>
<organism evidence="4 5">
    <name type="scientific">Metabacillus mangrovi</name>
    <dbReference type="NCBI Taxonomy" id="1491830"/>
    <lineage>
        <taxon>Bacteria</taxon>
        <taxon>Bacillati</taxon>
        <taxon>Bacillota</taxon>
        <taxon>Bacilli</taxon>
        <taxon>Bacillales</taxon>
        <taxon>Bacillaceae</taxon>
        <taxon>Metabacillus</taxon>
    </lineage>
</organism>
<dbReference type="GO" id="GO:0009052">
    <property type="term" value="P:pentose-phosphate shunt, non-oxidative branch"/>
    <property type="evidence" value="ECO:0007669"/>
    <property type="project" value="UniProtKB-UniRule"/>
</dbReference>
<dbReference type="Proteomes" id="UP000434639">
    <property type="component" value="Unassembled WGS sequence"/>
</dbReference>
<dbReference type="AlphaFoldDB" id="A0A7X2S159"/>
<dbReference type="CDD" id="cd01398">
    <property type="entry name" value="RPI_A"/>
    <property type="match status" value="1"/>
</dbReference>
<dbReference type="OrthoDB" id="5870696at2"/>
<feature type="binding site" evidence="3">
    <location>
        <position position="120"/>
    </location>
    <ligand>
        <name>substrate</name>
    </ligand>
</feature>
<dbReference type="SUPFAM" id="SSF100950">
    <property type="entry name" value="NagB/RpiA/CoA transferase-like"/>
    <property type="match status" value="1"/>
</dbReference>
<name>A0A7X2S159_9BACI</name>
<reference evidence="4 5" key="1">
    <citation type="journal article" date="2017" name="Int. J. Syst. Evol. Microbiol.">
        <title>Bacillus mangrovi sp. nov., isolated from a sediment sample from a mangrove forest.</title>
        <authorList>
            <person name="Gupta V."/>
            <person name="Singh P.K."/>
            <person name="Korpole S."/>
            <person name="Tanuku N.R.S."/>
            <person name="Pinnaka A.K."/>
        </authorList>
    </citation>
    <scope>NUCLEOTIDE SEQUENCE [LARGE SCALE GENOMIC DNA]</scope>
    <source>
        <strain evidence="4 5">KCTC 33872</strain>
    </source>
</reference>
<dbReference type="SUPFAM" id="SSF75445">
    <property type="entry name" value="D-ribose-5-phosphate isomerase (RpiA), lid domain"/>
    <property type="match status" value="1"/>
</dbReference>
<dbReference type="Pfam" id="PF06026">
    <property type="entry name" value="Rib_5-P_isom_A"/>
    <property type="match status" value="1"/>
</dbReference>
<comment type="subunit">
    <text evidence="3">Homodimer.</text>
</comment>
<dbReference type="PANTHER" id="PTHR43748">
    <property type="entry name" value="RIBOSE-5-PHOSPHATE ISOMERASE 3, CHLOROPLASTIC-RELATED"/>
    <property type="match status" value="1"/>
</dbReference>
<accession>A0A7X2S159</accession>
<dbReference type="InterPro" id="IPR004788">
    <property type="entry name" value="Ribose5P_isomerase_type_A"/>
</dbReference>
<dbReference type="GO" id="GO:0004751">
    <property type="term" value="F:ribose-5-phosphate isomerase activity"/>
    <property type="evidence" value="ECO:0007669"/>
    <property type="project" value="UniProtKB-UniRule"/>
</dbReference>
<dbReference type="EC" id="5.3.1.6" evidence="3"/>
<comment type="catalytic activity">
    <reaction evidence="1 3">
        <text>aldehydo-D-ribose 5-phosphate = D-ribulose 5-phosphate</text>
        <dbReference type="Rhea" id="RHEA:14657"/>
        <dbReference type="ChEBI" id="CHEBI:58121"/>
        <dbReference type="ChEBI" id="CHEBI:58273"/>
        <dbReference type="EC" id="5.3.1.6"/>
    </reaction>
</comment>
<evidence type="ECO:0000313" key="4">
    <source>
        <dbReference type="EMBL" id="MTH51954.1"/>
    </source>
</evidence>